<dbReference type="Pfam" id="PF00085">
    <property type="entry name" value="Thioredoxin"/>
    <property type="match status" value="1"/>
</dbReference>
<accession>Q24E18</accession>
<dbReference type="Gene3D" id="3.40.30.10">
    <property type="entry name" value="Glutaredoxin"/>
    <property type="match status" value="3"/>
</dbReference>
<name>Q24E18_TETTS</name>
<dbReference type="Proteomes" id="UP000009168">
    <property type="component" value="Unassembled WGS sequence"/>
</dbReference>
<proteinExistence type="predicted"/>
<dbReference type="HOGENOM" id="CLU_648100_0_0_1"/>
<dbReference type="SUPFAM" id="SSF52833">
    <property type="entry name" value="Thioredoxin-like"/>
    <property type="match status" value="3"/>
</dbReference>
<dbReference type="OrthoDB" id="427280at2759"/>
<reference evidence="4" key="1">
    <citation type="journal article" date="2006" name="PLoS Biol.">
        <title>Macronuclear genome sequence of the ciliate Tetrahymena thermophila, a model eukaryote.</title>
        <authorList>
            <person name="Eisen J.A."/>
            <person name="Coyne R.S."/>
            <person name="Wu M."/>
            <person name="Wu D."/>
            <person name="Thiagarajan M."/>
            <person name="Wortman J.R."/>
            <person name="Badger J.H."/>
            <person name="Ren Q."/>
            <person name="Amedeo P."/>
            <person name="Jones K.M."/>
            <person name="Tallon L.J."/>
            <person name="Delcher A.L."/>
            <person name="Salzberg S.L."/>
            <person name="Silva J.C."/>
            <person name="Haas B.J."/>
            <person name="Majoros W.H."/>
            <person name="Farzad M."/>
            <person name="Carlton J.M."/>
            <person name="Smith R.K. Jr."/>
            <person name="Garg J."/>
            <person name="Pearlman R.E."/>
            <person name="Karrer K.M."/>
            <person name="Sun L."/>
            <person name="Manning G."/>
            <person name="Elde N.C."/>
            <person name="Turkewitz A.P."/>
            <person name="Asai D.J."/>
            <person name="Wilkes D.E."/>
            <person name="Wang Y."/>
            <person name="Cai H."/>
            <person name="Collins K."/>
            <person name="Stewart B.A."/>
            <person name="Lee S.R."/>
            <person name="Wilamowska K."/>
            <person name="Weinberg Z."/>
            <person name="Ruzzo W.L."/>
            <person name="Wloga D."/>
            <person name="Gaertig J."/>
            <person name="Frankel J."/>
            <person name="Tsao C.-C."/>
            <person name="Gorovsky M.A."/>
            <person name="Keeling P.J."/>
            <person name="Waller R.F."/>
            <person name="Patron N.J."/>
            <person name="Cherry J.M."/>
            <person name="Stover N.A."/>
            <person name="Krieger C.J."/>
            <person name="del Toro C."/>
            <person name="Ryder H.F."/>
            <person name="Williamson S.C."/>
            <person name="Barbeau R.A."/>
            <person name="Hamilton E.P."/>
            <person name="Orias E."/>
        </authorList>
    </citation>
    <scope>NUCLEOTIDE SEQUENCE [LARGE SCALE GENOMIC DNA]</scope>
    <source>
        <strain evidence="4">SB210</strain>
    </source>
</reference>
<dbReference type="GeneID" id="7830727"/>
<dbReference type="PANTHER" id="PTHR45184:SF1">
    <property type="entry name" value="DNAJ PROTEIN ERDJ3A"/>
    <property type="match status" value="1"/>
</dbReference>
<dbReference type="AlphaFoldDB" id="Q24E18"/>
<feature type="signal peptide" evidence="1">
    <location>
        <begin position="1"/>
        <end position="21"/>
    </location>
</feature>
<dbReference type="InterPro" id="IPR036249">
    <property type="entry name" value="Thioredoxin-like_sf"/>
</dbReference>
<dbReference type="OMA" id="FCYINNE"/>
<evidence type="ECO:0000313" key="3">
    <source>
        <dbReference type="EMBL" id="EAS06020.1"/>
    </source>
</evidence>
<dbReference type="PANTHER" id="PTHR45184">
    <property type="entry name" value="DNAJ PROTEIN ERDJ3A"/>
    <property type="match status" value="1"/>
</dbReference>
<dbReference type="InterPro" id="IPR052842">
    <property type="entry name" value="ER_Co-chaperone"/>
</dbReference>
<dbReference type="eggNOG" id="KOG0191">
    <property type="taxonomic scope" value="Eukaryota"/>
</dbReference>
<evidence type="ECO:0000313" key="4">
    <source>
        <dbReference type="Proteomes" id="UP000009168"/>
    </source>
</evidence>
<dbReference type="EMBL" id="GG662312">
    <property type="protein sequence ID" value="EAS06020.1"/>
    <property type="molecule type" value="Genomic_DNA"/>
</dbReference>
<protein>
    <submittedName>
        <fullName evidence="3">Thioredoxin</fullName>
    </submittedName>
</protein>
<organism evidence="3 4">
    <name type="scientific">Tetrahymena thermophila (strain SB210)</name>
    <dbReference type="NCBI Taxonomy" id="312017"/>
    <lineage>
        <taxon>Eukaryota</taxon>
        <taxon>Sar</taxon>
        <taxon>Alveolata</taxon>
        <taxon>Ciliophora</taxon>
        <taxon>Intramacronucleata</taxon>
        <taxon>Oligohymenophorea</taxon>
        <taxon>Hymenostomatida</taxon>
        <taxon>Tetrahymenina</taxon>
        <taxon>Tetrahymenidae</taxon>
        <taxon>Tetrahymena</taxon>
    </lineage>
</organism>
<dbReference type="InParanoid" id="Q24E18"/>
<dbReference type="KEGG" id="tet:TTHERM_01367670"/>
<feature type="chain" id="PRO_5004202228" evidence="1">
    <location>
        <begin position="22"/>
        <end position="402"/>
    </location>
</feature>
<gene>
    <name evidence="3" type="ORF">TTHERM_01367670</name>
</gene>
<evidence type="ECO:0000256" key="1">
    <source>
        <dbReference type="SAM" id="SignalP"/>
    </source>
</evidence>
<dbReference type="CDD" id="cd02961">
    <property type="entry name" value="PDI_a_family"/>
    <property type="match status" value="1"/>
</dbReference>
<keyword evidence="1" id="KW-0732">Signal</keyword>
<dbReference type="STRING" id="312017.Q24E18"/>
<evidence type="ECO:0000259" key="2">
    <source>
        <dbReference type="Pfam" id="PF00085"/>
    </source>
</evidence>
<dbReference type="RefSeq" id="XP_001026265.1">
    <property type="nucleotide sequence ID" value="XM_001026265.3"/>
</dbReference>
<keyword evidence="4" id="KW-1185">Reference proteome</keyword>
<sequence length="402" mass="45458">MNRSVLITFIFVGLIMSSVFARSVYDHKQSHVAVVSSLNFIKLVQKTKETTKTVQVLHFYKMNDGHSTRIAKEVDSLANQYRGIFQFGAVNCGEEPTICEKEKITQFPTVRVYPPLPLPSIDIEVPADSLVSNDILKLASRYIHDNSVEVNTANIDTFIAEHPAVPKVLLFTDKKGTPLIYKGLSVALEGKIFFGIVRHTEEALIKKYQVKKFPHILVVIVGERKPIPYTGEMKYQDIFNFLNVYSQTFVPGGTQEQSATKSWLNELVPEMHIKSARDICLGQEGILCVLLFHSGKPDVAIIDTFKTLHSQYGIKHERGLQYKFMWIDAAQEQKWAQFFKFEGSPKVVLINPGKRKRVLDHEGEVTIAGLKSTIEKITNGDARFKRLADSDIPEFSAVRKDL</sequence>
<dbReference type="InterPro" id="IPR013766">
    <property type="entry name" value="Thioredoxin_domain"/>
</dbReference>
<feature type="domain" description="Thioredoxin" evidence="2">
    <location>
        <begin position="32"/>
        <end position="114"/>
    </location>
</feature>